<protein>
    <submittedName>
        <fullName evidence="1">IS1 family transposase</fullName>
    </submittedName>
</protein>
<accession>A0A840AJV6</accession>
<proteinExistence type="predicted"/>
<reference evidence="1 2" key="1">
    <citation type="submission" date="2020-08" db="EMBL/GenBank/DDBJ databases">
        <title>Genomic Encyclopedia of Type Strains, Phase IV (KMG-IV): sequencing the most valuable type-strain genomes for metagenomic binning, comparative biology and taxonomic classification.</title>
        <authorList>
            <person name="Goeker M."/>
        </authorList>
    </citation>
    <scope>NUCLEOTIDE SEQUENCE [LARGE SCALE GENOMIC DNA]</scope>
    <source>
        <strain evidence="1 2">DSM 25966</strain>
    </source>
</reference>
<organism evidence="1 2">
    <name type="scientific">Kaistia hirudinis</name>
    <dbReference type="NCBI Taxonomy" id="1293440"/>
    <lineage>
        <taxon>Bacteria</taxon>
        <taxon>Pseudomonadati</taxon>
        <taxon>Pseudomonadota</taxon>
        <taxon>Alphaproteobacteria</taxon>
        <taxon>Hyphomicrobiales</taxon>
        <taxon>Kaistiaceae</taxon>
        <taxon>Kaistia</taxon>
    </lineage>
</organism>
<name>A0A840AJV6_9HYPH</name>
<dbReference type="EMBL" id="JACIDS010000001">
    <property type="protein sequence ID" value="MBB3929221.1"/>
    <property type="molecule type" value="Genomic_DNA"/>
</dbReference>
<sequence length="264" mass="29305">MSINTVSKLLVDAGEACAAFHFETVRDVKARRVQCDEIWSFCYAKEKNVADAKAAPDGAGNVWTWTAIDPESKLILSWMVGDRDAETASYFMDDLASRLASRVQLTTDGHKAYLDAVAGAFEPGAVDYAMLVKLYGEPSTSTPERKYSPAECVGARKERISGDPDKAHVSTSHVERANLTMRMSMRRFTRLTNAFSKKIDNHIHALSLYFVWYNFARQHKAHKLSPAMAAGVADRLWSMEDIANLIDARAPKPGKRGPYKKVAA</sequence>
<comment type="caution">
    <text evidence="1">The sequence shown here is derived from an EMBL/GenBank/DDBJ whole genome shotgun (WGS) entry which is preliminary data.</text>
</comment>
<dbReference type="AlphaFoldDB" id="A0A840AJV6"/>
<keyword evidence="2" id="KW-1185">Reference proteome</keyword>
<evidence type="ECO:0000313" key="1">
    <source>
        <dbReference type="EMBL" id="MBB3929221.1"/>
    </source>
</evidence>
<evidence type="ECO:0000313" key="2">
    <source>
        <dbReference type="Proteomes" id="UP000553963"/>
    </source>
</evidence>
<dbReference type="Proteomes" id="UP000553963">
    <property type="component" value="Unassembled WGS sequence"/>
</dbReference>
<gene>
    <name evidence="1" type="ORF">GGR25_000240</name>
</gene>